<accession>A0A2U3KFB7</accession>
<reference evidence="6" key="1">
    <citation type="submission" date="2018-02" db="EMBL/GenBank/DDBJ databases">
        <authorList>
            <person name="Hausmann B."/>
        </authorList>
    </citation>
    <scope>NUCLEOTIDE SEQUENCE [LARGE SCALE GENOMIC DNA]</scope>
    <source>
        <strain evidence="6">Peat soil MAG SbA1</strain>
    </source>
</reference>
<evidence type="ECO:0000313" key="6">
    <source>
        <dbReference type="Proteomes" id="UP000238701"/>
    </source>
</evidence>
<keyword evidence="2" id="KW-0472">Membrane</keyword>
<dbReference type="PANTHER" id="PTHR36194">
    <property type="entry name" value="S-LAYER-LIKE PROTEIN"/>
    <property type="match status" value="1"/>
</dbReference>
<gene>
    <name evidence="5" type="ORF">SBA1_20071</name>
</gene>
<keyword evidence="2" id="KW-0812">Transmembrane</keyword>
<evidence type="ECO:0000259" key="4">
    <source>
        <dbReference type="Pfam" id="PF08308"/>
    </source>
</evidence>
<feature type="region of interest" description="Disordered" evidence="1">
    <location>
        <begin position="25"/>
        <end position="49"/>
    </location>
</feature>
<name>A0A2U3KFB7_9BACT</name>
<evidence type="ECO:0000256" key="3">
    <source>
        <dbReference type="SAM" id="SignalP"/>
    </source>
</evidence>
<sequence>MKRILSLPFFLMVLSLVAAGQTTASPQTAAAPPQQPTAPPAAPQVSETSNFTSAKGFVLEDGTPVRMRINRTISSADAHVGDTVDFEVLQDISLNGTLVIPKGGLAFATVTEAQPKRRMARGGKLDINIDYVKLLSSEKAALRAVKDMSGGGHTGAMVGGMVATSLVFFPAAPFFLFMHGKDISIPKGTEVTAYVNGDMKLDIAKFQPAPTPQPTVAAGGSPNADSTSAKIQLESDPTGADIEIDGSFVGNTPSDVQVPEGDHTITVKKAGFKDWERKLKVSAGSSVHLDAELEKVTSQ</sequence>
<dbReference type="AlphaFoldDB" id="A0A2U3KFB7"/>
<dbReference type="InterPro" id="IPR013229">
    <property type="entry name" value="PEGA"/>
</dbReference>
<keyword evidence="2" id="KW-1133">Transmembrane helix</keyword>
<feature type="compositionally biased region" description="Pro residues" evidence="1">
    <location>
        <begin position="33"/>
        <end position="42"/>
    </location>
</feature>
<evidence type="ECO:0000313" key="5">
    <source>
        <dbReference type="EMBL" id="SPF38371.1"/>
    </source>
</evidence>
<feature type="chain" id="PRO_5015726047" evidence="3">
    <location>
        <begin position="21"/>
        <end position="299"/>
    </location>
</feature>
<evidence type="ECO:0000256" key="2">
    <source>
        <dbReference type="SAM" id="Phobius"/>
    </source>
</evidence>
<feature type="transmembrane region" description="Helical" evidence="2">
    <location>
        <begin position="156"/>
        <end position="177"/>
    </location>
</feature>
<keyword evidence="3" id="KW-0732">Signal</keyword>
<organism evidence="5 6">
    <name type="scientific">Candidatus Sulfotelmatobacter kueseliae</name>
    <dbReference type="NCBI Taxonomy" id="2042962"/>
    <lineage>
        <taxon>Bacteria</taxon>
        <taxon>Pseudomonadati</taxon>
        <taxon>Acidobacteriota</taxon>
        <taxon>Terriglobia</taxon>
        <taxon>Terriglobales</taxon>
        <taxon>Candidatus Korobacteraceae</taxon>
        <taxon>Candidatus Sulfotelmatobacter</taxon>
    </lineage>
</organism>
<protein>
    <submittedName>
        <fullName evidence="5">PEGA domain protein</fullName>
    </submittedName>
</protein>
<feature type="signal peptide" evidence="3">
    <location>
        <begin position="1"/>
        <end position="20"/>
    </location>
</feature>
<dbReference type="PANTHER" id="PTHR36194:SF1">
    <property type="entry name" value="S-LAYER-LIKE PROTEIN"/>
    <property type="match status" value="1"/>
</dbReference>
<dbReference type="Proteomes" id="UP000238701">
    <property type="component" value="Unassembled WGS sequence"/>
</dbReference>
<feature type="domain" description="PEGA" evidence="4">
    <location>
        <begin position="230"/>
        <end position="296"/>
    </location>
</feature>
<evidence type="ECO:0000256" key="1">
    <source>
        <dbReference type="SAM" id="MobiDB-lite"/>
    </source>
</evidence>
<dbReference type="EMBL" id="OMOD01000111">
    <property type="protein sequence ID" value="SPF38371.1"/>
    <property type="molecule type" value="Genomic_DNA"/>
</dbReference>
<proteinExistence type="predicted"/>
<feature type="region of interest" description="Disordered" evidence="1">
    <location>
        <begin position="207"/>
        <end position="228"/>
    </location>
</feature>
<dbReference type="Pfam" id="PF08308">
    <property type="entry name" value="PEGA"/>
    <property type="match status" value="1"/>
</dbReference>